<gene>
    <name evidence="2" type="ORF">EHUX00137_LOCUS18738</name>
</gene>
<feature type="signal peptide" evidence="1">
    <location>
        <begin position="1"/>
        <end position="16"/>
    </location>
</feature>
<accession>A0A7S3SD99</accession>
<evidence type="ECO:0000313" key="2">
    <source>
        <dbReference type="EMBL" id="CAE0551392.1"/>
    </source>
</evidence>
<protein>
    <submittedName>
        <fullName evidence="2">Uncharacterized protein</fullName>
    </submittedName>
</protein>
<proteinExistence type="predicted"/>
<sequence>MLKACIMLGVAVNALPADIELAPNERGTTFATIGADPSTGLGSTLEASSVCPSTGTACAGVCIVNDCAGLTLHMFNQGSSSHVIQPGCFSSLGAGFRVIVGDKDADASATGYTLFEGTWKAGDELMYWDLSAISGFNKPVKIVADNGIDAEISSAETCGGANSGVFPCNYGQDCGTKGDHPYNPITCPGCNEHCCDHIPSEGVTPLLTPYWPSQLIQALAEGPLFTCDPQAFNPVRYAPVVTLPGVSSRMAARGTLLLLVCRAPVCQMRAVHCEKEPWSGRFFCGILMYLSISDHI</sequence>
<feature type="chain" id="PRO_5031327577" evidence="1">
    <location>
        <begin position="17"/>
        <end position="296"/>
    </location>
</feature>
<dbReference type="InterPro" id="IPR037176">
    <property type="entry name" value="Osmotin/thaumatin-like_sf"/>
</dbReference>
<organism evidence="2">
    <name type="scientific">Emiliania huxleyi</name>
    <name type="common">Coccolithophore</name>
    <name type="synonym">Pontosphaera huxleyi</name>
    <dbReference type="NCBI Taxonomy" id="2903"/>
    <lineage>
        <taxon>Eukaryota</taxon>
        <taxon>Haptista</taxon>
        <taxon>Haptophyta</taxon>
        <taxon>Prymnesiophyceae</taxon>
        <taxon>Isochrysidales</taxon>
        <taxon>Noelaerhabdaceae</taxon>
        <taxon>Emiliania</taxon>
    </lineage>
</organism>
<evidence type="ECO:0000256" key="1">
    <source>
        <dbReference type="SAM" id="SignalP"/>
    </source>
</evidence>
<keyword evidence="1" id="KW-0732">Signal</keyword>
<name>A0A7S3SD99_EMIHU</name>
<dbReference type="SUPFAM" id="SSF49870">
    <property type="entry name" value="Osmotin, thaumatin-like protein"/>
    <property type="match status" value="1"/>
</dbReference>
<reference evidence="2" key="1">
    <citation type="submission" date="2021-01" db="EMBL/GenBank/DDBJ databases">
        <authorList>
            <person name="Corre E."/>
            <person name="Pelletier E."/>
            <person name="Niang G."/>
            <person name="Scheremetjew M."/>
            <person name="Finn R."/>
            <person name="Kale V."/>
            <person name="Holt S."/>
            <person name="Cochrane G."/>
            <person name="Meng A."/>
            <person name="Brown T."/>
            <person name="Cohen L."/>
        </authorList>
    </citation>
    <scope>NUCLEOTIDE SEQUENCE</scope>
    <source>
        <strain evidence="2">379</strain>
    </source>
</reference>
<dbReference type="EMBL" id="HBIR01024430">
    <property type="protein sequence ID" value="CAE0551392.1"/>
    <property type="molecule type" value="Transcribed_RNA"/>
</dbReference>
<dbReference type="AlphaFoldDB" id="A0A7S3SD99"/>